<name>A0A085BMQ7_9FLAO</name>
<evidence type="ECO:0000259" key="1">
    <source>
        <dbReference type="Pfam" id="PF00571"/>
    </source>
</evidence>
<gene>
    <name evidence="2" type="ORF">IO89_04065</name>
</gene>
<dbReference type="Pfam" id="PF00571">
    <property type="entry name" value="CBS"/>
    <property type="match status" value="1"/>
</dbReference>
<feature type="domain" description="CBS" evidence="1">
    <location>
        <begin position="74"/>
        <end position="115"/>
    </location>
</feature>
<comment type="caution">
    <text evidence="2">The sequence shown here is derived from an EMBL/GenBank/DDBJ whole genome shotgun (WGS) entry which is preliminary data.</text>
</comment>
<dbReference type="OrthoDB" id="1523762at2"/>
<dbReference type="AlphaFoldDB" id="A0A085BMQ7"/>
<dbReference type="InterPro" id="IPR046342">
    <property type="entry name" value="CBS_dom_sf"/>
</dbReference>
<dbReference type="STRING" id="421072.SAMN04488097_1783"/>
<dbReference type="Proteomes" id="UP000028623">
    <property type="component" value="Unassembled WGS sequence"/>
</dbReference>
<reference evidence="2 3" key="1">
    <citation type="submission" date="2014-07" db="EMBL/GenBank/DDBJ databases">
        <title>Epilithonimonas lactis LMG 22401 Genome.</title>
        <authorList>
            <person name="Pipes S.E."/>
            <person name="Stropko S.J."/>
        </authorList>
    </citation>
    <scope>NUCLEOTIDE SEQUENCE [LARGE SCALE GENOMIC DNA]</scope>
    <source>
        <strain evidence="2 3">LMG 24401</strain>
    </source>
</reference>
<dbReference type="eggNOG" id="COG0517">
    <property type="taxonomic scope" value="Bacteria"/>
</dbReference>
<protein>
    <submittedName>
        <fullName evidence="2">Acetoin utilization protein</fullName>
    </submittedName>
</protein>
<sequence>MFIKDYISKDYPAFSRKDSIEEASEVAKDFGYSHVFIVSKGVFLGGLSQSFLEDSPEGKLDSLNIHYERFAIIEDSSILDSIKLFHTFNANVIPVISKEEKYLGYISCDDIFNEFSKYPLFSENGAILTIQTTGLHYSMTEITQIVESNNAKIYGTFISAIKEDSIEITLKISNENLSSIDETFERYGYTVVTKHYDDEKEELLKDRFGFFQKFLEI</sequence>
<dbReference type="EMBL" id="JPLY01000001">
    <property type="protein sequence ID" value="KFC23752.1"/>
    <property type="molecule type" value="Genomic_DNA"/>
</dbReference>
<organism evidence="2 3">
    <name type="scientific">Epilithonimonas lactis</name>
    <dbReference type="NCBI Taxonomy" id="421072"/>
    <lineage>
        <taxon>Bacteria</taxon>
        <taxon>Pseudomonadati</taxon>
        <taxon>Bacteroidota</taxon>
        <taxon>Flavobacteriia</taxon>
        <taxon>Flavobacteriales</taxon>
        <taxon>Weeksellaceae</taxon>
        <taxon>Chryseobacterium group</taxon>
        <taxon>Epilithonimonas</taxon>
    </lineage>
</organism>
<dbReference type="Gene3D" id="3.10.580.10">
    <property type="entry name" value="CBS-domain"/>
    <property type="match status" value="1"/>
</dbReference>
<evidence type="ECO:0000313" key="3">
    <source>
        <dbReference type="Proteomes" id="UP000028623"/>
    </source>
</evidence>
<evidence type="ECO:0000313" key="2">
    <source>
        <dbReference type="EMBL" id="KFC23752.1"/>
    </source>
</evidence>
<accession>A0A085BMQ7</accession>
<dbReference type="RefSeq" id="WP_034973764.1">
    <property type="nucleotide sequence ID" value="NZ_FOFI01000002.1"/>
</dbReference>
<proteinExistence type="predicted"/>
<dbReference type="SUPFAM" id="SSF54631">
    <property type="entry name" value="CBS-domain pair"/>
    <property type="match status" value="1"/>
</dbReference>
<dbReference type="InterPro" id="IPR000644">
    <property type="entry name" value="CBS_dom"/>
</dbReference>
<keyword evidence="3" id="KW-1185">Reference proteome</keyword>